<proteinExistence type="predicted"/>
<evidence type="ECO:0000313" key="2">
    <source>
        <dbReference type="Proteomes" id="UP000325577"/>
    </source>
</evidence>
<protein>
    <submittedName>
        <fullName evidence="1">Uncharacterized protein</fullName>
    </submittedName>
</protein>
<gene>
    <name evidence="1" type="ORF">F0562_005387</name>
</gene>
<name>A0A5J5AKG6_9ASTE</name>
<dbReference type="EMBL" id="CM018043">
    <property type="protein sequence ID" value="KAA8530679.1"/>
    <property type="molecule type" value="Genomic_DNA"/>
</dbReference>
<sequence length="105" mass="11469">MGSMPAGGSQYNSSIFNFLKHNFNINHQLHTGSRLAVCKGSKAAYCVLASKFPVQSLRERFCKGVEGMAQCLKAVEKHPDQELSQDQADLILEEGALVLASQEVD</sequence>
<accession>A0A5J5AKG6</accession>
<dbReference type="Proteomes" id="UP000325577">
    <property type="component" value="Linkage Group LG2"/>
</dbReference>
<keyword evidence="2" id="KW-1185">Reference proteome</keyword>
<reference evidence="1 2" key="1">
    <citation type="submission" date="2019-09" db="EMBL/GenBank/DDBJ databases">
        <title>A chromosome-level genome assembly of the Chinese tupelo Nyssa sinensis.</title>
        <authorList>
            <person name="Yang X."/>
            <person name="Kang M."/>
            <person name="Yang Y."/>
            <person name="Xiong H."/>
            <person name="Wang M."/>
            <person name="Zhang Z."/>
            <person name="Wang Z."/>
            <person name="Wu H."/>
            <person name="Ma T."/>
            <person name="Liu J."/>
            <person name="Xi Z."/>
        </authorList>
    </citation>
    <scope>NUCLEOTIDE SEQUENCE [LARGE SCALE GENOMIC DNA]</scope>
    <source>
        <strain evidence="1">J267</strain>
        <tissue evidence="1">Leaf</tissue>
    </source>
</reference>
<dbReference type="AlphaFoldDB" id="A0A5J5AKG6"/>
<organism evidence="1 2">
    <name type="scientific">Nyssa sinensis</name>
    <dbReference type="NCBI Taxonomy" id="561372"/>
    <lineage>
        <taxon>Eukaryota</taxon>
        <taxon>Viridiplantae</taxon>
        <taxon>Streptophyta</taxon>
        <taxon>Embryophyta</taxon>
        <taxon>Tracheophyta</taxon>
        <taxon>Spermatophyta</taxon>
        <taxon>Magnoliopsida</taxon>
        <taxon>eudicotyledons</taxon>
        <taxon>Gunneridae</taxon>
        <taxon>Pentapetalae</taxon>
        <taxon>asterids</taxon>
        <taxon>Cornales</taxon>
        <taxon>Nyssaceae</taxon>
        <taxon>Nyssa</taxon>
    </lineage>
</organism>
<evidence type="ECO:0000313" key="1">
    <source>
        <dbReference type="EMBL" id="KAA8530679.1"/>
    </source>
</evidence>